<proteinExistence type="predicted"/>
<evidence type="ECO:0000256" key="1">
    <source>
        <dbReference type="ARBA" id="ARBA00022450"/>
    </source>
</evidence>
<gene>
    <name evidence="5" type="ORF">H2200_010286</name>
</gene>
<reference evidence="5" key="1">
    <citation type="submission" date="2022-10" db="EMBL/GenBank/DDBJ databases">
        <title>Culturing micro-colonial fungi from biological soil crusts in the Mojave desert and describing Neophaeococcomyces mojavensis, and introducing the new genera and species Taxawa tesnikishii.</title>
        <authorList>
            <person name="Kurbessoian T."/>
            <person name="Stajich J.E."/>
        </authorList>
    </citation>
    <scope>NUCLEOTIDE SEQUENCE</scope>
    <source>
        <strain evidence="5">TK_41</strain>
    </source>
</reference>
<evidence type="ECO:0000256" key="3">
    <source>
        <dbReference type="SAM" id="MobiDB-lite"/>
    </source>
</evidence>
<accession>A0AA39CE62</accession>
<sequence length="426" mass="47397">MSSFHVILTGSNDELGSYLLEVLSRNETVKTITCLKPLPDPKAPKATTERPTGQGSRVSIPLHEKVQFLQCDLSKPDLDIEAGTNQALRATVNLVIHNDWPSDPGRPFSYFHPHLLGVKNLINFVNKCTHGTKLCFISSASVAGRWAALSGASSKIPEVVLEDWRLATPGYGQSKLVAERLIAEATRSLGIDGVICRLGQVTGPARNDHYGLANSRDWFPSMIRSSIVLGALPATLGPLDDIDWMPVDTCAEILVQLQIQTGLENDERRRWGRKGRRDGKTIQVHHLTNPYTTPYSSLVKIIQDTLSENIKIIPLSEWIDLLEKSANQKDNTNAKMIEPSQSPAQPELADTSSKDMRVDAIPALKSITFFKELEMRARVVPSARAPRLETKLTASKSTILREMRAVEQVEVKNWLRQWGIVRFERA</sequence>
<dbReference type="InterPro" id="IPR013120">
    <property type="entry name" value="FAR_NAD-bd"/>
</dbReference>
<dbReference type="InterPro" id="IPR036291">
    <property type="entry name" value="NAD(P)-bd_dom_sf"/>
</dbReference>
<dbReference type="Pfam" id="PF07993">
    <property type="entry name" value="NAD_binding_4"/>
    <property type="match status" value="1"/>
</dbReference>
<comment type="caution">
    <text evidence="5">The sequence shown here is derived from an EMBL/GenBank/DDBJ whole genome shotgun (WGS) entry which is preliminary data.</text>
</comment>
<evidence type="ECO:0000256" key="2">
    <source>
        <dbReference type="ARBA" id="ARBA00022553"/>
    </source>
</evidence>
<name>A0AA39CE62_9EURO</name>
<organism evidence="5 6">
    <name type="scientific">Cladophialophora chaetospira</name>
    <dbReference type="NCBI Taxonomy" id="386627"/>
    <lineage>
        <taxon>Eukaryota</taxon>
        <taxon>Fungi</taxon>
        <taxon>Dikarya</taxon>
        <taxon>Ascomycota</taxon>
        <taxon>Pezizomycotina</taxon>
        <taxon>Eurotiomycetes</taxon>
        <taxon>Chaetothyriomycetidae</taxon>
        <taxon>Chaetothyriales</taxon>
        <taxon>Herpotrichiellaceae</taxon>
        <taxon>Cladophialophora</taxon>
    </lineage>
</organism>
<evidence type="ECO:0000259" key="4">
    <source>
        <dbReference type="Pfam" id="PF07993"/>
    </source>
</evidence>
<dbReference type="SUPFAM" id="SSF51735">
    <property type="entry name" value="NAD(P)-binding Rossmann-fold domains"/>
    <property type="match status" value="1"/>
</dbReference>
<keyword evidence="2" id="KW-0597">Phosphoprotein</keyword>
<dbReference type="PANTHER" id="PTHR43439">
    <property type="entry name" value="PHENYLACETATE-COENZYME A LIGASE"/>
    <property type="match status" value="1"/>
</dbReference>
<keyword evidence="6" id="KW-1185">Reference proteome</keyword>
<dbReference type="InterPro" id="IPR051414">
    <property type="entry name" value="Adenylate-forming_Reductase"/>
</dbReference>
<keyword evidence="1" id="KW-0596">Phosphopantetheine</keyword>
<dbReference type="Gene3D" id="3.40.50.720">
    <property type="entry name" value="NAD(P)-binding Rossmann-like Domain"/>
    <property type="match status" value="1"/>
</dbReference>
<evidence type="ECO:0000313" key="6">
    <source>
        <dbReference type="Proteomes" id="UP001172673"/>
    </source>
</evidence>
<dbReference type="AlphaFoldDB" id="A0AA39CE62"/>
<dbReference type="Proteomes" id="UP001172673">
    <property type="component" value="Unassembled WGS sequence"/>
</dbReference>
<feature type="region of interest" description="Disordered" evidence="3">
    <location>
        <begin position="334"/>
        <end position="354"/>
    </location>
</feature>
<dbReference type="EMBL" id="JAPDRK010000017">
    <property type="protein sequence ID" value="KAJ9604897.1"/>
    <property type="molecule type" value="Genomic_DNA"/>
</dbReference>
<feature type="domain" description="Thioester reductase (TE)" evidence="4">
    <location>
        <begin position="8"/>
        <end position="253"/>
    </location>
</feature>
<feature type="compositionally biased region" description="Polar residues" evidence="3">
    <location>
        <begin position="334"/>
        <end position="344"/>
    </location>
</feature>
<evidence type="ECO:0000313" key="5">
    <source>
        <dbReference type="EMBL" id="KAJ9604897.1"/>
    </source>
</evidence>
<dbReference type="PANTHER" id="PTHR43439:SF2">
    <property type="entry name" value="ENZYME, PUTATIVE (JCVI)-RELATED"/>
    <property type="match status" value="1"/>
</dbReference>
<protein>
    <recommendedName>
        <fullName evidence="4">Thioester reductase (TE) domain-containing protein</fullName>
    </recommendedName>
</protein>